<dbReference type="AlphaFoldDB" id="A0AAD5QHR3"/>
<protein>
    <submittedName>
        <fullName evidence="2">Uncharacterized protein</fullName>
    </submittedName>
</protein>
<evidence type="ECO:0000256" key="1">
    <source>
        <dbReference type="SAM" id="MobiDB-lite"/>
    </source>
</evidence>
<comment type="caution">
    <text evidence="2">The sequence shown here is derived from an EMBL/GenBank/DDBJ whole genome shotgun (WGS) entry which is preliminary data.</text>
</comment>
<accession>A0AAD5QHR3</accession>
<evidence type="ECO:0000313" key="3">
    <source>
        <dbReference type="Proteomes" id="UP001196413"/>
    </source>
</evidence>
<dbReference type="EMBL" id="JAHQIW010000791">
    <property type="protein sequence ID" value="KAJ1350049.1"/>
    <property type="molecule type" value="Genomic_DNA"/>
</dbReference>
<reference evidence="2" key="1">
    <citation type="submission" date="2021-06" db="EMBL/GenBank/DDBJ databases">
        <title>Parelaphostrongylus tenuis whole genome reference sequence.</title>
        <authorList>
            <person name="Garwood T.J."/>
            <person name="Larsen P.A."/>
            <person name="Fountain-Jones N.M."/>
            <person name="Garbe J.R."/>
            <person name="Macchietto M.G."/>
            <person name="Kania S.A."/>
            <person name="Gerhold R.W."/>
            <person name="Richards J.E."/>
            <person name="Wolf T.M."/>
        </authorList>
    </citation>
    <scope>NUCLEOTIDE SEQUENCE</scope>
    <source>
        <strain evidence="2">MNPRO001-30</strain>
        <tissue evidence="2">Meninges</tissue>
    </source>
</reference>
<keyword evidence="3" id="KW-1185">Reference proteome</keyword>
<name>A0AAD5QHR3_PARTN</name>
<feature type="region of interest" description="Disordered" evidence="1">
    <location>
        <begin position="1"/>
        <end position="22"/>
    </location>
</feature>
<proteinExistence type="predicted"/>
<organism evidence="2 3">
    <name type="scientific">Parelaphostrongylus tenuis</name>
    <name type="common">Meningeal worm</name>
    <dbReference type="NCBI Taxonomy" id="148309"/>
    <lineage>
        <taxon>Eukaryota</taxon>
        <taxon>Metazoa</taxon>
        <taxon>Ecdysozoa</taxon>
        <taxon>Nematoda</taxon>
        <taxon>Chromadorea</taxon>
        <taxon>Rhabditida</taxon>
        <taxon>Rhabditina</taxon>
        <taxon>Rhabditomorpha</taxon>
        <taxon>Strongyloidea</taxon>
        <taxon>Metastrongylidae</taxon>
        <taxon>Parelaphostrongylus</taxon>
    </lineage>
</organism>
<evidence type="ECO:0000313" key="2">
    <source>
        <dbReference type="EMBL" id="KAJ1350049.1"/>
    </source>
</evidence>
<gene>
    <name evidence="2" type="ORF">KIN20_005755</name>
</gene>
<dbReference type="Proteomes" id="UP001196413">
    <property type="component" value="Unassembled WGS sequence"/>
</dbReference>
<sequence>MGTKKEQQLTLGPKGAKSLAMGTTGKVGCEGRRCTMGGLVRSMDWSFAIHGPTTTRVERLQLVRAAAGLRFVFVFVTFSL</sequence>